<dbReference type="EC" id="2.7.11.1" evidence="1"/>
<feature type="region of interest" description="Disordered" evidence="8">
    <location>
        <begin position="353"/>
        <end position="372"/>
    </location>
</feature>
<feature type="compositionally biased region" description="Low complexity" evidence="8">
    <location>
        <begin position="362"/>
        <end position="372"/>
    </location>
</feature>
<comment type="caution">
    <text evidence="10">The sequence shown here is derived from an EMBL/GenBank/DDBJ whole genome shotgun (WGS) entry which is preliminary data.</text>
</comment>
<dbReference type="CDD" id="cd14014">
    <property type="entry name" value="STKc_PknB_like"/>
    <property type="match status" value="1"/>
</dbReference>
<dbReference type="GO" id="GO:0005524">
    <property type="term" value="F:ATP binding"/>
    <property type="evidence" value="ECO:0007669"/>
    <property type="project" value="UniProtKB-UniRule"/>
</dbReference>
<evidence type="ECO:0000256" key="2">
    <source>
        <dbReference type="ARBA" id="ARBA00022527"/>
    </source>
</evidence>
<accession>A0A7W8EES3</accession>
<dbReference type="Proteomes" id="UP000568380">
    <property type="component" value="Unassembled WGS sequence"/>
</dbReference>
<keyword evidence="6 7" id="KW-0067">ATP-binding</keyword>
<dbReference type="PANTHER" id="PTHR43289:SF6">
    <property type="entry name" value="SERINE_THREONINE-PROTEIN KINASE NEKL-3"/>
    <property type="match status" value="1"/>
</dbReference>
<dbReference type="InterPro" id="IPR011009">
    <property type="entry name" value="Kinase-like_dom_sf"/>
</dbReference>
<dbReference type="InterPro" id="IPR008271">
    <property type="entry name" value="Ser/Thr_kinase_AS"/>
</dbReference>
<organism evidence="10 11">
    <name type="scientific">Nonomuraea endophytica</name>
    <dbReference type="NCBI Taxonomy" id="714136"/>
    <lineage>
        <taxon>Bacteria</taxon>
        <taxon>Bacillati</taxon>
        <taxon>Actinomycetota</taxon>
        <taxon>Actinomycetes</taxon>
        <taxon>Streptosporangiales</taxon>
        <taxon>Streptosporangiaceae</taxon>
        <taxon>Nonomuraea</taxon>
    </lineage>
</organism>
<reference evidence="10 11" key="1">
    <citation type="submission" date="2020-08" db="EMBL/GenBank/DDBJ databases">
        <title>Genomic Encyclopedia of Type Strains, Phase IV (KMG-IV): sequencing the most valuable type-strain genomes for metagenomic binning, comparative biology and taxonomic classification.</title>
        <authorList>
            <person name="Goeker M."/>
        </authorList>
    </citation>
    <scope>NUCLEOTIDE SEQUENCE [LARGE SCALE GENOMIC DNA]</scope>
    <source>
        <strain evidence="10 11">DSM 45385</strain>
    </source>
</reference>
<dbReference type="GO" id="GO:0004674">
    <property type="term" value="F:protein serine/threonine kinase activity"/>
    <property type="evidence" value="ECO:0007669"/>
    <property type="project" value="UniProtKB-KW"/>
</dbReference>
<keyword evidence="2" id="KW-0723">Serine/threonine-protein kinase</keyword>
<evidence type="ECO:0000313" key="10">
    <source>
        <dbReference type="EMBL" id="MBB5076586.1"/>
    </source>
</evidence>
<feature type="compositionally biased region" description="Pro residues" evidence="8">
    <location>
        <begin position="434"/>
        <end position="444"/>
    </location>
</feature>
<dbReference type="AlphaFoldDB" id="A0A7W8EES3"/>
<gene>
    <name evidence="10" type="ORF">HNR40_002050</name>
</gene>
<dbReference type="InterPro" id="IPR000719">
    <property type="entry name" value="Prot_kinase_dom"/>
</dbReference>
<dbReference type="PANTHER" id="PTHR43289">
    <property type="entry name" value="MITOGEN-ACTIVATED PROTEIN KINASE KINASE KINASE 20-RELATED"/>
    <property type="match status" value="1"/>
</dbReference>
<dbReference type="PROSITE" id="PS00108">
    <property type="entry name" value="PROTEIN_KINASE_ST"/>
    <property type="match status" value="1"/>
</dbReference>
<dbReference type="Pfam" id="PF00069">
    <property type="entry name" value="Pkinase"/>
    <property type="match status" value="1"/>
</dbReference>
<proteinExistence type="predicted"/>
<evidence type="ECO:0000256" key="3">
    <source>
        <dbReference type="ARBA" id="ARBA00022679"/>
    </source>
</evidence>
<dbReference type="PROSITE" id="PS00107">
    <property type="entry name" value="PROTEIN_KINASE_ATP"/>
    <property type="match status" value="1"/>
</dbReference>
<dbReference type="Gene3D" id="3.30.200.20">
    <property type="entry name" value="Phosphorylase Kinase, domain 1"/>
    <property type="match status" value="1"/>
</dbReference>
<evidence type="ECO:0000256" key="7">
    <source>
        <dbReference type="PROSITE-ProRule" id="PRU10141"/>
    </source>
</evidence>
<protein>
    <recommendedName>
        <fullName evidence="1">non-specific serine/threonine protein kinase</fullName>
        <ecNumber evidence="1">2.7.11.1</ecNumber>
    </recommendedName>
</protein>
<feature type="compositionally biased region" description="Low complexity" evidence="8">
    <location>
        <begin position="403"/>
        <end position="433"/>
    </location>
</feature>
<evidence type="ECO:0000256" key="5">
    <source>
        <dbReference type="ARBA" id="ARBA00022777"/>
    </source>
</evidence>
<feature type="compositionally biased region" description="Basic and acidic residues" evidence="8">
    <location>
        <begin position="756"/>
        <end position="769"/>
    </location>
</feature>
<evidence type="ECO:0000259" key="9">
    <source>
        <dbReference type="PROSITE" id="PS50011"/>
    </source>
</evidence>
<evidence type="ECO:0000313" key="11">
    <source>
        <dbReference type="Proteomes" id="UP000568380"/>
    </source>
</evidence>
<dbReference type="SUPFAM" id="SSF56112">
    <property type="entry name" value="Protein kinase-like (PK-like)"/>
    <property type="match status" value="1"/>
</dbReference>
<evidence type="ECO:0000256" key="8">
    <source>
        <dbReference type="SAM" id="MobiDB-lite"/>
    </source>
</evidence>
<feature type="domain" description="Protein kinase" evidence="9">
    <location>
        <begin position="8"/>
        <end position="258"/>
    </location>
</feature>
<evidence type="ECO:0000256" key="1">
    <source>
        <dbReference type="ARBA" id="ARBA00012513"/>
    </source>
</evidence>
<name>A0A7W8EES3_9ACTN</name>
<keyword evidence="3 10" id="KW-0808">Transferase</keyword>
<dbReference type="Gene3D" id="1.10.510.10">
    <property type="entry name" value="Transferase(Phosphotransferase) domain 1"/>
    <property type="match status" value="1"/>
</dbReference>
<dbReference type="EMBL" id="JACHIN010000002">
    <property type="protein sequence ID" value="MBB5076586.1"/>
    <property type="molecule type" value="Genomic_DNA"/>
</dbReference>
<feature type="binding site" evidence="7">
    <location>
        <position position="37"/>
    </location>
    <ligand>
        <name>ATP</name>
        <dbReference type="ChEBI" id="CHEBI:30616"/>
    </ligand>
</feature>
<evidence type="ECO:0000256" key="6">
    <source>
        <dbReference type="ARBA" id="ARBA00022840"/>
    </source>
</evidence>
<feature type="compositionally biased region" description="Low complexity" evidence="8">
    <location>
        <begin position="742"/>
        <end position="755"/>
    </location>
</feature>
<feature type="region of interest" description="Disordered" evidence="8">
    <location>
        <begin position="389"/>
        <end position="454"/>
    </location>
</feature>
<keyword evidence="5 10" id="KW-0418">Kinase</keyword>
<evidence type="ECO:0000256" key="4">
    <source>
        <dbReference type="ARBA" id="ARBA00022741"/>
    </source>
</evidence>
<keyword evidence="11" id="KW-1185">Reference proteome</keyword>
<keyword evidence="4 7" id="KW-0547">Nucleotide-binding</keyword>
<dbReference type="InterPro" id="IPR017441">
    <property type="entry name" value="Protein_kinase_ATP_BS"/>
</dbReference>
<dbReference type="PROSITE" id="PS50011">
    <property type="entry name" value="PROTEIN_KINASE_DOM"/>
    <property type="match status" value="1"/>
</dbReference>
<feature type="compositionally biased region" description="Low complexity" evidence="8">
    <location>
        <begin position="724"/>
        <end position="735"/>
    </location>
</feature>
<sequence length="769" mass="79558">MEWSAPGYTEIRQLGTGGSGRVVLAEHDDTGVKVAIKYLAERLRQDPAALARFQSEARLLTTLRDQHIATMWEYIQEPSGAAIVMELVNGVSLRALLRENGTTSPEAALVVLKGSLLGLARAHTIGLVHRDYKPENVIVREDGASKLVDFGIAVREGTAAHPEGTPPYMAPEMWAGGPASPATDVYAATAVFFECLTGHRPYRSTEPSVLGYQHLHAPIPVHDAPEPVRDLVTRGMAKHPDQRPASAADFVAELEEAARAGYGEDWEERGKRRLAALVALLAALWPVPQPVATPEVGTSVTRTVFKAMRHNAVRMGVGTGLAVAVAVAAVVILSSRGPSTTPVDVVAASRTPAPLSPAQLGTPPTTTLPETPEVVDPSAVASVPVAVIPSASSPSSPEPTDPPETTGPAETTAPTTNTPTPTKPTTKPTTKTPTPKPTKTPTPPATVSGIGLGKLTLSSNDGNAAAGTATVRVTSKVPVTLTARFTVGGTPVKTTTARLSGALSYTRSFSHTLDDSACGETVTLTVSTSPAATGGAKSASVNVPECPTEVTRLRVALSVAESPGRAVSMRISAAASGTAAIPMRASLSLNGEPVLTRESTLSGDTSYTRAYSHTFDKRPCGGTLTVTVTAGDRQATSRATVSCPAGVQRISVLRAALGARGLASAAVAVSTLNDQAVRLSVVFTVAGRTIGSDAVDLAGETSYTRSFSFQAGKTPCGSRWSVTASAGGKADSASGQTPACPSEPSESPSETPTEQKPSEKTSETPKPER</sequence>
<dbReference type="RefSeq" id="WP_184960050.1">
    <property type="nucleotide sequence ID" value="NZ_JACHIN010000002.1"/>
</dbReference>
<feature type="region of interest" description="Disordered" evidence="8">
    <location>
        <begin position="714"/>
        <end position="769"/>
    </location>
</feature>